<accession>A0A9X4KH45</accession>
<evidence type="ECO:0000313" key="2">
    <source>
        <dbReference type="EMBL" id="MDG0791846.1"/>
    </source>
</evidence>
<dbReference type="PROSITE" id="PS50943">
    <property type="entry name" value="HTH_CROC1"/>
    <property type="match status" value="1"/>
</dbReference>
<dbReference type="AlphaFoldDB" id="A0A9X4KH45"/>
<name>A0A9X4KH45_9BACL</name>
<dbReference type="SUPFAM" id="SSF47413">
    <property type="entry name" value="lambda repressor-like DNA-binding domains"/>
    <property type="match status" value="1"/>
</dbReference>
<evidence type="ECO:0000259" key="1">
    <source>
        <dbReference type="PROSITE" id="PS50943"/>
    </source>
</evidence>
<protein>
    <submittedName>
        <fullName evidence="2">Helix-turn-helix domain-containing protein</fullName>
    </submittedName>
</protein>
<dbReference type="CDD" id="cd00093">
    <property type="entry name" value="HTH_XRE"/>
    <property type="match status" value="1"/>
</dbReference>
<gene>
    <name evidence="2" type="ORF">OMP38_13975</name>
</gene>
<evidence type="ECO:0000313" key="3">
    <source>
        <dbReference type="Proteomes" id="UP001153387"/>
    </source>
</evidence>
<dbReference type="RefSeq" id="WP_277566812.1">
    <property type="nucleotide sequence ID" value="NZ_JAPDHZ010000003.1"/>
</dbReference>
<comment type="caution">
    <text evidence="2">The sequence shown here is derived from an EMBL/GenBank/DDBJ whole genome shotgun (WGS) entry which is preliminary data.</text>
</comment>
<feature type="domain" description="HTH cro/C1-type" evidence="1">
    <location>
        <begin position="29"/>
        <end position="69"/>
    </location>
</feature>
<dbReference type="Gene3D" id="1.10.260.40">
    <property type="entry name" value="lambda repressor-like DNA-binding domains"/>
    <property type="match status" value="1"/>
</dbReference>
<organism evidence="2 3">
    <name type="scientific">Cohnella ginsengisoli</name>
    <dbReference type="NCBI Taxonomy" id="425004"/>
    <lineage>
        <taxon>Bacteria</taxon>
        <taxon>Bacillati</taxon>
        <taxon>Bacillota</taxon>
        <taxon>Bacilli</taxon>
        <taxon>Bacillales</taxon>
        <taxon>Paenibacillaceae</taxon>
        <taxon>Cohnella</taxon>
    </lineage>
</organism>
<dbReference type="InterPro" id="IPR001387">
    <property type="entry name" value="Cro/C1-type_HTH"/>
</dbReference>
<keyword evidence="3" id="KW-1185">Reference proteome</keyword>
<dbReference type="Proteomes" id="UP001153387">
    <property type="component" value="Unassembled WGS sequence"/>
</dbReference>
<sequence>MCRVAERCDGRYGAAVRGAAPAAGLNSPFAGEIGISQGRLSEIEQGKTKPSAETLKELRKRFQVDSNWLFDELDP</sequence>
<dbReference type="GO" id="GO:0003677">
    <property type="term" value="F:DNA binding"/>
    <property type="evidence" value="ECO:0007669"/>
    <property type="project" value="InterPro"/>
</dbReference>
<proteinExistence type="predicted"/>
<dbReference type="Pfam" id="PF01381">
    <property type="entry name" value="HTH_3"/>
    <property type="match status" value="1"/>
</dbReference>
<dbReference type="EMBL" id="JAPDHZ010000003">
    <property type="protein sequence ID" value="MDG0791846.1"/>
    <property type="molecule type" value="Genomic_DNA"/>
</dbReference>
<dbReference type="InterPro" id="IPR010982">
    <property type="entry name" value="Lambda_DNA-bd_dom_sf"/>
</dbReference>
<reference evidence="2 3" key="1">
    <citation type="submission" date="2022-10" db="EMBL/GenBank/DDBJ databases">
        <title>Comparative genomic analysis of Cohnella hashimotonis sp. nov., isolated from the International Space Station.</title>
        <authorList>
            <person name="Simpson A."/>
            <person name="Venkateswaran K."/>
        </authorList>
    </citation>
    <scope>NUCLEOTIDE SEQUENCE [LARGE SCALE GENOMIC DNA]</scope>
    <source>
        <strain evidence="2 3">DSM 18997</strain>
    </source>
</reference>